<feature type="compositionally biased region" description="Acidic residues" evidence="1">
    <location>
        <begin position="464"/>
        <end position="484"/>
    </location>
</feature>
<organism evidence="2 3">
    <name type="scientific">Weissella ceti</name>
    <dbReference type="NCBI Taxonomy" id="759620"/>
    <lineage>
        <taxon>Bacteria</taxon>
        <taxon>Bacillati</taxon>
        <taxon>Bacillota</taxon>
        <taxon>Bacilli</taxon>
        <taxon>Lactobacillales</taxon>
        <taxon>Lactobacillaceae</taxon>
        <taxon>Weissella</taxon>
    </lineage>
</organism>
<proteinExistence type="predicted"/>
<keyword evidence="3" id="KW-1185">Reference proteome</keyword>
<evidence type="ECO:0000313" key="3">
    <source>
        <dbReference type="Proteomes" id="UP001526225"/>
    </source>
</evidence>
<dbReference type="Pfam" id="PF05133">
    <property type="entry name" value="SPP1_portal"/>
    <property type="match status" value="1"/>
</dbReference>
<feature type="compositionally biased region" description="Basic and acidic residues" evidence="1">
    <location>
        <begin position="36"/>
        <end position="62"/>
    </location>
</feature>
<evidence type="ECO:0000313" key="2">
    <source>
        <dbReference type="EMBL" id="MCW0953200.1"/>
    </source>
</evidence>
<dbReference type="RefSeq" id="WP_213409621.1">
    <property type="nucleotide sequence ID" value="NZ_CP074441.1"/>
</dbReference>
<reference evidence="2 3" key="1">
    <citation type="submission" date="2022-10" db="EMBL/GenBank/DDBJ databases">
        <title>Weissella fermenti sp. nov., isolated from fermented cabbage.</title>
        <authorList>
            <person name="Lee J.K."/>
            <person name="Baek J.H."/>
            <person name="Choi D.G."/>
            <person name="Kim J.M."/>
            <person name="Jeon C.O."/>
        </authorList>
    </citation>
    <scope>NUCLEOTIDE SEQUENCE [LARGE SCALE GENOMIC DNA]</scope>
    <source>
        <strain evidence="2 3">KACC 18534</strain>
    </source>
</reference>
<evidence type="ECO:0000256" key="1">
    <source>
        <dbReference type="SAM" id="MobiDB-lite"/>
    </source>
</evidence>
<dbReference type="EMBL" id="JAOZFE010000003">
    <property type="protein sequence ID" value="MCW0953200.1"/>
    <property type="molecule type" value="Genomic_DNA"/>
</dbReference>
<name>A0ABT3E4B3_9LACO</name>
<protein>
    <submittedName>
        <fullName evidence="2">Phage portal protein</fullName>
    </submittedName>
</protein>
<gene>
    <name evidence="2" type="ORF">OIT44_03815</name>
</gene>
<accession>A0ABT3E4B3</accession>
<sequence>MDLEVAKLVFENTDDQRNKFAKRYKESVRYYNNENDITKKNGGKDKLDDNGKENSDGIRKADNRIGNGYHRILVDQKSQYVGGIVPTFDVEDDALNKGVLDALGDNYDRTFNRLVVDASNAGTGWIHYWVDDETNEFRYATIDPSQITPIYDESLVEKLLAVRRTYEALDTETGEVYIYDEYWTDTTAQFFKREKGKDYDSLMSDERVPVIDVNIGETVEAASELQHDFGRVPFIPFMNNQDGTPDLQRYKGLIDVYDRVYSGFVNDVDDVQQVILVLTNYGEAGSADEFKAKLKRDQVINIEKYGDGDKSGLDTLTIDIPIEARNNLLDRTREAIFLHGQGVDPLRVELGTNSSGVALKMIYTLLELKSSAVESEFRPALSELIRAVLRYLGDAKVDKRRISQVWTRAAVKDETEQADIISKLADVTSAEAIAKANPLVTDWQNELLLREEETGNDYYKLDNDPEELKDDDDKEKAVEDDDSE</sequence>
<comment type="caution">
    <text evidence="2">The sequence shown here is derived from an EMBL/GenBank/DDBJ whole genome shotgun (WGS) entry which is preliminary data.</text>
</comment>
<dbReference type="Proteomes" id="UP001526225">
    <property type="component" value="Unassembled WGS sequence"/>
</dbReference>
<feature type="region of interest" description="Disordered" evidence="1">
    <location>
        <begin position="35"/>
        <end position="62"/>
    </location>
</feature>
<feature type="region of interest" description="Disordered" evidence="1">
    <location>
        <begin position="456"/>
        <end position="484"/>
    </location>
</feature>
<dbReference type="InterPro" id="IPR021145">
    <property type="entry name" value="Portal_protein_SPP1_Gp6-like"/>
</dbReference>